<protein>
    <submittedName>
        <fullName evidence="5">Transferase</fullName>
        <ecNumber evidence="5">2.1.1.-</ecNumber>
    </submittedName>
</protein>
<keyword evidence="5" id="KW-0489">Methyltransferase</keyword>
<dbReference type="GO" id="GO:0003676">
    <property type="term" value="F:nucleic acid binding"/>
    <property type="evidence" value="ECO:0007669"/>
    <property type="project" value="InterPro"/>
</dbReference>
<evidence type="ECO:0000313" key="5">
    <source>
        <dbReference type="EMBL" id="STC78822.1"/>
    </source>
</evidence>
<evidence type="ECO:0000256" key="1">
    <source>
        <dbReference type="SAM" id="MobiDB-lite"/>
    </source>
</evidence>
<feature type="compositionally biased region" description="Low complexity" evidence="1">
    <location>
        <begin position="1"/>
        <end position="10"/>
    </location>
</feature>
<dbReference type="InterPro" id="IPR029063">
    <property type="entry name" value="SAM-dependent_MTases_sf"/>
</dbReference>
<dbReference type="Proteomes" id="UP000254287">
    <property type="component" value="Unassembled WGS sequence"/>
</dbReference>
<dbReference type="PANTHER" id="PTHR18895:SF74">
    <property type="entry name" value="MTRF1L RELEASE FACTOR GLUTAMINE METHYLTRANSFERASE"/>
    <property type="match status" value="1"/>
</dbReference>
<sequence length="528" mass="56544">MSTSDSSGPSPFGPPMNPEHPIAEFAHDLVQVFDKAGFNADGIAGHLGPEYTEALHRGEPAAVVMGASGDTDLDRLIRIFIVHEHVPATVLSEVLGARLATKLLDSGVAQTDEHGTVFVAYDIRPHIIVGRNRVVFSDVDASLVDHVPGPDHVLGVGSASLSLLHSTPTSPVSSVLDLGTGSGVQLLGQLDSAEHIVATDVHERALDLARATVAAAGATSRVELRQGSWFEPVAGERFDRIVANPPFVVGLPEVGHVYRDSGLNLDGASELVVSQAAEHLTPGGTAHLLAAWVHQGEESWQQRVASWLPDTGVAAWIIQRDVADPALYVSTWLADESVDVRSTEGQARSREWLQHFHDHEVTGIGFGFVAIQRIDDDEPSDILAETMSQPVVDPLGPEVEEYFARVEWLRGLVPGELENAHVQLRPGVAREDVALPDTEVGMGFTRAALRLTRTDGPRWQHDVDEHLAAIVAGLNPQGLSIGETIELYAAAQGYDEAALVDAALPAIVDLIRHGLVIPTELLAFSHTD</sequence>
<evidence type="ECO:0000313" key="6">
    <source>
        <dbReference type="Proteomes" id="UP000254287"/>
    </source>
</evidence>
<keyword evidence="5" id="KW-0808">Transferase</keyword>
<dbReference type="InterPro" id="IPR050320">
    <property type="entry name" value="N5-glutamine_MTase"/>
</dbReference>
<gene>
    <name evidence="5" type="primary">prmC</name>
    <name evidence="5" type="ORF">NCTC10289_01665</name>
</gene>
<name>A0A376CZL1_9CORY</name>
<dbReference type="InterPro" id="IPR055487">
    <property type="entry name" value="DUF7059"/>
</dbReference>
<feature type="domain" description="DUF7782" evidence="4">
    <location>
        <begin position="400"/>
        <end position="518"/>
    </location>
</feature>
<proteinExistence type="predicted"/>
<dbReference type="AlphaFoldDB" id="A0A376CZL1"/>
<evidence type="ECO:0000259" key="3">
    <source>
        <dbReference type="Pfam" id="PF23186"/>
    </source>
</evidence>
<dbReference type="InterPro" id="IPR007848">
    <property type="entry name" value="Small_mtfrase_dom"/>
</dbReference>
<dbReference type="InterPro" id="IPR056684">
    <property type="entry name" value="DUF7782"/>
</dbReference>
<dbReference type="EC" id="2.1.1.-" evidence="5"/>
<dbReference type="Pfam" id="PF05175">
    <property type="entry name" value="MTS"/>
    <property type="match status" value="1"/>
</dbReference>
<dbReference type="EMBL" id="UFXP01000001">
    <property type="protein sequence ID" value="STC78822.1"/>
    <property type="molecule type" value="Genomic_DNA"/>
</dbReference>
<dbReference type="CDD" id="cd02440">
    <property type="entry name" value="AdoMet_MTases"/>
    <property type="match status" value="1"/>
</dbReference>
<dbReference type="GO" id="GO:0036009">
    <property type="term" value="F:protein-glutamine N-methyltransferase activity"/>
    <property type="evidence" value="ECO:0007669"/>
    <property type="project" value="TreeGrafter"/>
</dbReference>
<dbReference type="PANTHER" id="PTHR18895">
    <property type="entry name" value="HEMK METHYLTRANSFERASE"/>
    <property type="match status" value="1"/>
</dbReference>
<dbReference type="SUPFAM" id="SSF53335">
    <property type="entry name" value="S-adenosyl-L-methionine-dependent methyltransferases"/>
    <property type="match status" value="1"/>
</dbReference>
<feature type="domain" description="DUF7059" evidence="3">
    <location>
        <begin position="36"/>
        <end position="115"/>
    </location>
</feature>
<reference evidence="5 6" key="1">
    <citation type="submission" date="2018-06" db="EMBL/GenBank/DDBJ databases">
        <authorList>
            <consortium name="Pathogen Informatics"/>
            <person name="Doyle S."/>
        </authorList>
    </citation>
    <scope>NUCLEOTIDE SEQUENCE [LARGE SCALE GENOMIC DNA]</scope>
    <source>
        <strain evidence="5 6">NCTC10289</strain>
    </source>
</reference>
<feature type="domain" description="Methyltransferase small" evidence="2">
    <location>
        <begin position="159"/>
        <end position="289"/>
    </location>
</feature>
<evidence type="ECO:0000259" key="4">
    <source>
        <dbReference type="Pfam" id="PF25004"/>
    </source>
</evidence>
<dbReference type="GO" id="GO:0032259">
    <property type="term" value="P:methylation"/>
    <property type="evidence" value="ECO:0007669"/>
    <property type="project" value="UniProtKB-KW"/>
</dbReference>
<dbReference type="Pfam" id="PF23186">
    <property type="entry name" value="DUF7059"/>
    <property type="match status" value="1"/>
</dbReference>
<dbReference type="InterPro" id="IPR002052">
    <property type="entry name" value="DNA_methylase_N6_adenine_CS"/>
</dbReference>
<dbReference type="Gene3D" id="3.40.50.150">
    <property type="entry name" value="Vaccinia Virus protein VP39"/>
    <property type="match status" value="1"/>
</dbReference>
<accession>A0A376CZL1</accession>
<dbReference type="PROSITE" id="PS00092">
    <property type="entry name" value="N6_MTASE"/>
    <property type="match status" value="1"/>
</dbReference>
<feature type="region of interest" description="Disordered" evidence="1">
    <location>
        <begin position="1"/>
        <end position="20"/>
    </location>
</feature>
<dbReference type="Pfam" id="PF25004">
    <property type="entry name" value="DUF7782"/>
    <property type="match status" value="1"/>
</dbReference>
<organism evidence="5 6">
    <name type="scientific">Corynebacterium minutissimum</name>
    <dbReference type="NCBI Taxonomy" id="38301"/>
    <lineage>
        <taxon>Bacteria</taxon>
        <taxon>Bacillati</taxon>
        <taxon>Actinomycetota</taxon>
        <taxon>Actinomycetes</taxon>
        <taxon>Mycobacteriales</taxon>
        <taxon>Corynebacteriaceae</taxon>
        <taxon>Corynebacterium</taxon>
    </lineage>
</organism>
<evidence type="ECO:0000259" key="2">
    <source>
        <dbReference type="Pfam" id="PF05175"/>
    </source>
</evidence>